<accession>A0A2V1IQR7</accession>
<reference evidence="10" key="1">
    <citation type="submission" date="2018-02" db="EMBL/GenBank/DDBJ databases">
        <authorList>
            <person name="Clavel T."/>
            <person name="Strowig T."/>
        </authorList>
    </citation>
    <scope>NUCLEOTIDE SEQUENCE [LARGE SCALE GENOMIC DNA]</scope>
    <source>
        <strain evidence="10">DSM 100764</strain>
    </source>
</reference>
<proteinExistence type="inferred from homology"/>
<dbReference type="Gene3D" id="1.20.1600.10">
    <property type="entry name" value="Outer membrane efflux proteins (OEP)"/>
    <property type="match status" value="1"/>
</dbReference>
<evidence type="ECO:0000256" key="6">
    <source>
        <dbReference type="ARBA" id="ARBA00023136"/>
    </source>
</evidence>
<keyword evidence="5" id="KW-0812">Transmembrane</keyword>
<sequence>MNRLHLLLLALLTASGISAQRHITLDLQSTIEIASDSSLQAFRSQNLYMSGYWEYVSFKAGRLPSLSLNLTPASYNQSVTREFDNTDQVYRYYSLKSYSASGGLNIVQNFDPLGGTFYVESSLAYMRNFGHTRYTQYSAIPVRIGYRQDLLGFNQFRWERRIEPVKYEKVKKEFLYNMEEVSETAVNYFFNLALAQAEYRLAKDNLASADTIYTVGERRFKIASISQADLLTLRLDKVNAENTLANTRIALKRAMFSLASFLGMDKNTEITVQLPSVPSARTIDPDLALMHAKANNPKLLSHRQGILEAQRDVSRTRMEQHFNANINASVGFNQFADNFSGAYHHPMRQDIVSLSINIPLIDWGVRKGRLNMAKNNLNILEIQARQDELSMEEDVIMTVSDFNIQRQLVSSAIEALDLAETSYAQTRQRFIIGKADLNTLTLSQNRQQDANKNYITSLQNYWLSYYKLRKLTLFDFDSGMELSNKFDIQHHIR</sequence>
<dbReference type="PANTHER" id="PTHR30026">
    <property type="entry name" value="OUTER MEMBRANE PROTEIN TOLC"/>
    <property type="match status" value="1"/>
</dbReference>
<comment type="similarity">
    <text evidence="2">Belongs to the outer membrane factor (OMF) (TC 1.B.17) family.</text>
</comment>
<dbReference type="Proteomes" id="UP000244925">
    <property type="component" value="Unassembled WGS sequence"/>
</dbReference>
<gene>
    <name evidence="9" type="ORF">C5O25_09010</name>
</gene>
<name>A0A2V1IQR7_9BACT</name>
<dbReference type="RefSeq" id="WP_107036411.1">
    <property type="nucleotide sequence ID" value="NZ_PUBV01000018.1"/>
</dbReference>
<dbReference type="GO" id="GO:1990281">
    <property type="term" value="C:efflux pump complex"/>
    <property type="evidence" value="ECO:0007669"/>
    <property type="project" value="TreeGrafter"/>
</dbReference>
<keyword evidence="10" id="KW-1185">Reference proteome</keyword>
<comment type="subcellular location">
    <subcellularLocation>
        <location evidence="1">Cell outer membrane</location>
    </subcellularLocation>
</comment>
<dbReference type="GO" id="GO:0015288">
    <property type="term" value="F:porin activity"/>
    <property type="evidence" value="ECO:0007669"/>
    <property type="project" value="TreeGrafter"/>
</dbReference>
<keyword evidence="7" id="KW-0998">Cell outer membrane</keyword>
<evidence type="ECO:0000256" key="2">
    <source>
        <dbReference type="ARBA" id="ARBA00007613"/>
    </source>
</evidence>
<dbReference type="InterPro" id="IPR003423">
    <property type="entry name" value="OMP_efflux"/>
</dbReference>
<keyword evidence="6" id="KW-0472">Membrane</keyword>
<organism evidence="9 10">
    <name type="scientific">Paramuribaculum intestinale</name>
    <dbReference type="NCBI Taxonomy" id="2094151"/>
    <lineage>
        <taxon>Bacteria</taxon>
        <taxon>Pseudomonadati</taxon>
        <taxon>Bacteroidota</taxon>
        <taxon>Bacteroidia</taxon>
        <taxon>Bacteroidales</taxon>
        <taxon>Muribaculaceae</taxon>
        <taxon>Paramuribaculum</taxon>
    </lineage>
</organism>
<evidence type="ECO:0000313" key="9">
    <source>
        <dbReference type="EMBL" id="PWB06877.1"/>
    </source>
</evidence>
<dbReference type="GO" id="GO:0009279">
    <property type="term" value="C:cell outer membrane"/>
    <property type="evidence" value="ECO:0007669"/>
    <property type="project" value="UniProtKB-SubCell"/>
</dbReference>
<keyword evidence="8" id="KW-0732">Signal</keyword>
<feature type="chain" id="PRO_5016117276" evidence="8">
    <location>
        <begin position="20"/>
        <end position="493"/>
    </location>
</feature>
<dbReference type="GO" id="GO:0015562">
    <property type="term" value="F:efflux transmembrane transporter activity"/>
    <property type="evidence" value="ECO:0007669"/>
    <property type="project" value="InterPro"/>
</dbReference>
<dbReference type="SUPFAM" id="SSF56954">
    <property type="entry name" value="Outer membrane efflux proteins (OEP)"/>
    <property type="match status" value="1"/>
</dbReference>
<keyword evidence="3" id="KW-0813">Transport</keyword>
<feature type="signal peptide" evidence="8">
    <location>
        <begin position="1"/>
        <end position="19"/>
    </location>
</feature>
<evidence type="ECO:0000256" key="4">
    <source>
        <dbReference type="ARBA" id="ARBA00022452"/>
    </source>
</evidence>
<dbReference type="AlphaFoldDB" id="A0A2V1IQR7"/>
<protein>
    <submittedName>
        <fullName evidence="9">TolC family protein</fullName>
    </submittedName>
</protein>
<keyword evidence="4" id="KW-1134">Transmembrane beta strand</keyword>
<dbReference type="Pfam" id="PF02321">
    <property type="entry name" value="OEP"/>
    <property type="match status" value="1"/>
</dbReference>
<evidence type="ECO:0000256" key="7">
    <source>
        <dbReference type="ARBA" id="ARBA00023237"/>
    </source>
</evidence>
<comment type="caution">
    <text evidence="9">The sequence shown here is derived from an EMBL/GenBank/DDBJ whole genome shotgun (WGS) entry which is preliminary data.</text>
</comment>
<evidence type="ECO:0000256" key="1">
    <source>
        <dbReference type="ARBA" id="ARBA00004442"/>
    </source>
</evidence>
<evidence type="ECO:0000256" key="8">
    <source>
        <dbReference type="SAM" id="SignalP"/>
    </source>
</evidence>
<dbReference type="InterPro" id="IPR051906">
    <property type="entry name" value="TolC-like"/>
</dbReference>
<evidence type="ECO:0000313" key="10">
    <source>
        <dbReference type="Proteomes" id="UP000244925"/>
    </source>
</evidence>
<dbReference type="PANTHER" id="PTHR30026:SF20">
    <property type="entry name" value="OUTER MEMBRANE PROTEIN TOLC"/>
    <property type="match status" value="1"/>
</dbReference>
<evidence type="ECO:0000256" key="5">
    <source>
        <dbReference type="ARBA" id="ARBA00022692"/>
    </source>
</evidence>
<dbReference type="EMBL" id="PUBV01000018">
    <property type="protein sequence ID" value="PWB06877.1"/>
    <property type="molecule type" value="Genomic_DNA"/>
</dbReference>
<evidence type="ECO:0000256" key="3">
    <source>
        <dbReference type="ARBA" id="ARBA00022448"/>
    </source>
</evidence>